<dbReference type="PANTHER" id="PTHR42733">
    <property type="entry name" value="DJ-1 PROTEIN"/>
    <property type="match status" value="1"/>
</dbReference>
<accession>A0A4Y1QLE6</accession>
<dbReference type="AlphaFoldDB" id="A0A4Y1QLE6"/>
<protein>
    <submittedName>
        <fullName evidence="1">NB-ARC domain-containing disease resistance protein</fullName>
    </submittedName>
</protein>
<sequence length="99" mass="11207">GKKCTAYSVVKLNAYLSGATRLEPDPIDHCFTDGNLDWSSVAGHPEFISQLMTLLDIRVSFAVYWVSCLHILERKERLLSCNIAKGAVMLPFPLYQYIR</sequence>
<evidence type="ECO:0000313" key="1">
    <source>
        <dbReference type="EMBL" id="BBG92705.1"/>
    </source>
</evidence>
<dbReference type="PANTHER" id="PTHR42733:SF2">
    <property type="entry name" value="DJ-1_THIJ_PFPI FAMILY PROTEIN"/>
    <property type="match status" value="1"/>
</dbReference>
<organism evidence="1">
    <name type="scientific">Prunus dulcis</name>
    <name type="common">Almond</name>
    <name type="synonym">Amygdalus dulcis</name>
    <dbReference type="NCBI Taxonomy" id="3755"/>
    <lineage>
        <taxon>Eukaryota</taxon>
        <taxon>Viridiplantae</taxon>
        <taxon>Streptophyta</taxon>
        <taxon>Embryophyta</taxon>
        <taxon>Tracheophyta</taxon>
        <taxon>Spermatophyta</taxon>
        <taxon>Magnoliopsida</taxon>
        <taxon>eudicotyledons</taxon>
        <taxon>Gunneridae</taxon>
        <taxon>Pentapetalae</taxon>
        <taxon>rosids</taxon>
        <taxon>fabids</taxon>
        <taxon>Rosales</taxon>
        <taxon>Rosaceae</taxon>
        <taxon>Amygdaloideae</taxon>
        <taxon>Amygdaleae</taxon>
        <taxon>Prunus</taxon>
    </lineage>
</organism>
<gene>
    <name evidence="1" type="ORF">Prudu_000521</name>
</gene>
<feature type="non-terminal residue" evidence="1">
    <location>
        <position position="1"/>
    </location>
</feature>
<dbReference type="EMBL" id="AP019297">
    <property type="protein sequence ID" value="BBG92705.1"/>
    <property type="molecule type" value="Genomic_DNA"/>
</dbReference>
<proteinExistence type="predicted"/>
<dbReference type="InterPro" id="IPR006286">
    <property type="entry name" value="C56_PfpI-like"/>
</dbReference>
<name>A0A4Y1QLE6_PRUDU</name>
<reference evidence="1" key="1">
    <citation type="journal article" date="2019" name="Science">
        <title>Mutation of a bHLH transcription factor allowed almond domestication.</title>
        <authorList>
            <person name="Sanchez-Perez R."/>
            <person name="Pavan S."/>
            <person name="Mazzeo R."/>
            <person name="Moldovan C."/>
            <person name="Aiese Cigliano R."/>
            <person name="Del Cueto J."/>
            <person name="Ricciardi F."/>
            <person name="Lotti C."/>
            <person name="Ricciardi L."/>
            <person name="Dicenta F."/>
            <person name="Lopez-Marques R.L."/>
            <person name="Lindberg Moller B."/>
        </authorList>
    </citation>
    <scope>NUCLEOTIDE SEQUENCE</scope>
</reference>